<proteinExistence type="predicted"/>
<dbReference type="InterPro" id="IPR032466">
    <property type="entry name" value="Metal_Hydrolase"/>
</dbReference>
<dbReference type="PANTHER" id="PTHR11647:SF1">
    <property type="entry name" value="COLLAPSIN RESPONSE MEDIATOR PROTEIN"/>
    <property type="match status" value="1"/>
</dbReference>
<reference evidence="2 3" key="1">
    <citation type="submission" date="2013-09" db="EMBL/GenBank/DDBJ databases">
        <title>High correlation between genotypes and phenotypes of environmental bacteria Comamonas testosteroni strains.</title>
        <authorList>
            <person name="Liu L."/>
            <person name="Zhu W."/>
            <person name="Xia X."/>
            <person name="Xu B."/>
            <person name="Luo M."/>
            <person name="Wang G."/>
        </authorList>
    </citation>
    <scope>NUCLEOTIDE SEQUENCE [LARGE SCALE GENOMIC DNA]</scope>
    <source>
        <strain evidence="2 3">JL14</strain>
    </source>
</reference>
<accession>A0A0E3C5L7</accession>
<keyword evidence="2" id="KW-0378">Hydrolase</keyword>
<organism evidence="2 3">
    <name type="scientific">Comamonas thiooxydans</name>
    <dbReference type="NCBI Taxonomy" id="363952"/>
    <lineage>
        <taxon>Bacteria</taxon>
        <taxon>Pseudomonadati</taxon>
        <taxon>Pseudomonadota</taxon>
        <taxon>Betaproteobacteria</taxon>
        <taxon>Burkholderiales</taxon>
        <taxon>Comamonadaceae</taxon>
        <taxon>Comamonas</taxon>
    </lineage>
</organism>
<dbReference type="GO" id="GO:0005829">
    <property type="term" value="C:cytosol"/>
    <property type="evidence" value="ECO:0007669"/>
    <property type="project" value="TreeGrafter"/>
</dbReference>
<dbReference type="SUPFAM" id="SSF51338">
    <property type="entry name" value="Composite domain of metallo-dependent hydrolases"/>
    <property type="match status" value="1"/>
</dbReference>
<name>A0A0E3C5L7_9BURK</name>
<dbReference type="AlphaFoldDB" id="A0A0E3C5L7"/>
<dbReference type="Pfam" id="PF07969">
    <property type="entry name" value="Amidohydro_3"/>
    <property type="match status" value="1"/>
</dbReference>
<dbReference type="EMBL" id="AWTN01000064">
    <property type="protein sequence ID" value="KGG95002.1"/>
    <property type="molecule type" value="Genomic_DNA"/>
</dbReference>
<feature type="domain" description="Amidohydrolase 3" evidence="1">
    <location>
        <begin position="47"/>
        <end position="549"/>
    </location>
</feature>
<dbReference type="RefSeq" id="WP_034378329.1">
    <property type="nucleotide sequence ID" value="NZ_AWTN01000064.1"/>
</dbReference>
<dbReference type="Proteomes" id="UP000029567">
    <property type="component" value="Unassembled WGS sequence"/>
</dbReference>
<dbReference type="InterPro" id="IPR013108">
    <property type="entry name" value="Amidohydro_3"/>
</dbReference>
<evidence type="ECO:0000259" key="1">
    <source>
        <dbReference type="Pfam" id="PF07969"/>
    </source>
</evidence>
<dbReference type="SUPFAM" id="SSF51556">
    <property type="entry name" value="Metallo-dependent hydrolases"/>
    <property type="match status" value="1"/>
</dbReference>
<sequence length="571" mass="62583">MPHFDLLIRNGRIVDGTGAPAYRADLGVRNGRIAAIGQDLGAAAQQIDADGLLVTPGFVDVHTHFDGQATWDERLWPSSQQGVTTAVIGNCGVGFAPCRPEDRDTLIALMEGVEDIPDTALHEGLPWNWESFPEYLQALAARHYDIDIAALLPHGPLRVYAMGERAIRREQANAEDIGNMRELIKQALAAGAVGLSTSRTMAHRSKSGDFTPMYQAVSEELLELGLSLKSYPNSVFQMISDFEHIEDEFGILTRVSQGTGCAGTLTVLQYPHRPQLHRELLQHIETANAGGLRIMGQVLNRPVGVLMGFECSLNPFSCKPSYEALAQLSPAERIKELSRPGTRSAILGEKDRNPHLFMEYFGQNFAGMYPWCGQEPNYLPQEGDSVQALADAAGQPPLDWMYDFMLGNEGQALVYLPMANYLDHDCSALHELLGHPHTVPALGDGGAHVGTICDGSATTFLLTEWVRERGLFSIEQAVHMLTQRPASLYGFADRGVLQVGKLADLNLIDLQALKILPPHIARDLPAGGKRFLQGAQGYRYTIKSGQITYRDSMATDALPGRLLKRSEHRAN</sequence>
<gene>
    <name evidence="2" type="ORF">P245_07340</name>
</gene>
<dbReference type="Gene3D" id="3.20.20.140">
    <property type="entry name" value="Metal-dependent hydrolases"/>
    <property type="match status" value="2"/>
</dbReference>
<dbReference type="Gene3D" id="2.30.40.10">
    <property type="entry name" value="Urease, subunit C, domain 1"/>
    <property type="match status" value="1"/>
</dbReference>
<comment type="caution">
    <text evidence="2">The sequence shown here is derived from an EMBL/GenBank/DDBJ whole genome shotgun (WGS) entry which is preliminary data.</text>
</comment>
<protein>
    <submittedName>
        <fullName evidence="2">Amidohydrolase</fullName>
    </submittedName>
</protein>
<dbReference type="GO" id="GO:0016812">
    <property type="term" value="F:hydrolase activity, acting on carbon-nitrogen (but not peptide) bonds, in cyclic amides"/>
    <property type="evidence" value="ECO:0007669"/>
    <property type="project" value="TreeGrafter"/>
</dbReference>
<dbReference type="PANTHER" id="PTHR11647">
    <property type="entry name" value="HYDRANTOINASE/DIHYDROPYRIMIDINASE FAMILY MEMBER"/>
    <property type="match status" value="1"/>
</dbReference>
<evidence type="ECO:0000313" key="3">
    <source>
        <dbReference type="Proteomes" id="UP000029567"/>
    </source>
</evidence>
<dbReference type="InterPro" id="IPR011059">
    <property type="entry name" value="Metal-dep_hydrolase_composite"/>
</dbReference>
<dbReference type="InterPro" id="IPR050378">
    <property type="entry name" value="Metallo-dep_Hydrolases_sf"/>
</dbReference>
<evidence type="ECO:0000313" key="2">
    <source>
        <dbReference type="EMBL" id="KGG95002.1"/>
    </source>
</evidence>
<dbReference type="CDD" id="cd01297">
    <property type="entry name" value="D-aminoacylase"/>
    <property type="match status" value="1"/>
</dbReference>